<keyword evidence="13" id="KW-1185">Reference proteome</keyword>
<dbReference type="PANTHER" id="PTHR11733">
    <property type="entry name" value="ZINC METALLOPROTEASE FAMILY M13 NEPRILYSIN-RELATED"/>
    <property type="match status" value="1"/>
</dbReference>
<feature type="compositionally biased region" description="Basic and acidic residues" evidence="8">
    <location>
        <begin position="25"/>
        <end position="39"/>
    </location>
</feature>
<evidence type="ECO:0000256" key="7">
    <source>
        <dbReference type="ARBA" id="ARBA00023049"/>
    </source>
</evidence>
<evidence type="ECO:0000256" key="3">
    <source>
        <dbReference type="ARBA" id="ARBA00022670"/>
    </source>
</evidence>
<organism evidence="12">
    <name type="scientific">Mucor ambiguus</name>
    <dbReference type="NCBI Taxonomy" id="91626"/>
    <lineage>
        <taxon>Eukaryota</taxon>
        <taxon>Fungi</taxon>
        <taxon>Fungi incertae sedis</taxon>
        <taxon>Mucoromycota</taxon>
        <taxon>Mucoromycotina</taxon>
        <taxon>Mucoromycetes</taxon>
        <taxon>Mucorales</taxon>
        <taxon>Mucorineae</taxon>
        <taxon>Mucoraceae</taxon>
        <taxon>Mucor</taxon>
    </lineage>
</organism>
<dbReference type="PANTHER" id="PTHR11733:SF167">
    <property type="entry name" value="FI17812P1-RELATED"/>
    <property type="match status" value="1"/>
</dbReference>
<evidence type="ECO:0000256" key="5">
    <source>
        <dbReference type="ARBA" id="ARBA00022801"/>
    </source>
</evidence>
<dbReference type="EMBL" id="DF837052">
    <property type="protein sequence ID" value="GAN11633.1"/>
    <property type="molecule type" value="Genomic_DNA"/>
</dbReference>
<dbReference type="GO" id="GO:0004222">
    <property type="term" value="F:metalloendopeptidase activity"/>
    <property type="evidence" value="ECO:0007669"/>
    <property type="project" value="InterPro"/>
</dbReference>
<comment type="similarity">
    <text evidence="2">Belongs to the peptidase M13 family.</text>
</comment>
<feature type="domain" description="Peptidase M13 N-terminal" evidence="11">
    <location>
        <begin position="119"/>
        <end position="523"/>
    </location>
</feature>
<dbReference type="OrthoDB" id="6475849at2759"/>
<dbReference type="Pfam" id="PF01431">
    <property type="entry name" value="Peptidase_M13"/>
    <property type="match status" value="1"/>
</dbReference>
<keyword evidence="3" id="KW-0645">Protease</keyword>
<dbReference type="InterPro" id="IPR018497">
    <property type="entry name" value="Peptidase_M13_C"/>
</dbReference>
<feature type="region of interest" description="Disordered" evidence="8">
    <location>
        <begin position="86"/>
        <end position="114"/>
    </location>
</feature>
<protein>
    <submittedName>
        <fullName evidence="12">Endothelin-converting enzyme 1</fullName>
    </submittedName>
</protein>
<dbReference type="PRINTS" id="PR00786">
    <property type="entry name" value="NEPRILYSIN"/>
</dbReference>
<keyword evidence="7" id="KW-0482">Metalloprotease</keyword>
<dbReference type="Proteomes" id="UP000053815">
    <property type="component" value="Unassembled WGS sequence"/>
</dbReference>
<keyword evidence="5" id="KW-0378">Hydrolase</keyword>
<dbReference type="AlphaFoldDB" id="A0A0C9NA29"/>
<keyword evidence="9" id="KW-0472">Membrane</keyword>
<dbReference type="InterPro" id="IPR008753">
    <property type="entry name" value="Peptidase_M13_N"/>
</dbReference>
<dbReference type="InterPro" id="IPR000718">
    <property type="entry name" value="Peptidase_M13"/>
</dbReference>
<evidence type="ECO:0000259" key="11">
    <source>
        <dbReference type="Pfam" id="PF05649"/>
    </source>
</evidence>
<gene>
    <name evidence="12" type="ORF">MAM1_0763d11209</name>
</gene>
<evidence type="ECO:0000259" key="10">
    <source>
        <dbReference type="Pfam" id="PF01431"/>
    </source>
</evidence>
<evidence type="ECO:0000313" key="12">
    <source>
        <dbReference type="EMBL" id="GAN11633.1"/>
    </source>
</evidence>
<evidence type="ECO:0000256" key="1">
    <source>
        <dbReference type="ARBA" id="ARBA00001947"/>
    </source>
</evidence>
<name>A0A0C9NA29_9FUNG</name>
<feature type="non-terminal residue" evidence="12">
    <location>
        <position position="747"/>
    </location>
</feature>
<feature type="transmembrane region" description="Helical" evidence="9">
    <location>
        <begin position="63"/>
        <end position="83"/>
    </location>
</feature>
<evidence type="ECO:0000256" key="4">
    <source>
        <dbReference type="ARBA" id="ARBA00022723"/>
    </source>
</evidence>
<feature type="domain" description="Peptidase M13 C-terminal" evidence="10">
    <location>
        <begin position="590"/>
        <end position="738"/>
    </location>
</feature>
<reference evidence="12" key="1">
    <citation type="submission" date="2014-09" db="EMBL/GenBank/DDBJ databases">
        <title>Draft genome sequence of an oleaginous Mucoromycotina fungus Mucor ambiguus NBRC6742.</title>
        <authorList>
            <person name="Takeda I."/>
            <person name="Yamane N."/>
            <person name="Morita T."/>
            <person name="Tamano K."/>
            <person name="Machida M."/>
            <person name="Baker S."/>
            <person name="Koike H."/>
        </authorList>
    </citation>
    <scope>NUCLEOTIDE SEQUENCE</scope>
    <source>
        <strain evidence="12">NBRC 6742</strain>
    </source>
</reference>
<dbReference type="InterPro" id="IPR024079">
    <property type="entry name" value="MetalloPept_cat_dom_sf"/>
</dbReference>
<evidence type="ECO:0000256" key="6">
    <source>
        <dbReference type="ARBA" id="ARBA00022833"/>
    </source>
</evidence>
<keyword evidence="6" id="KW-0862">Zinc</keyword>
<sequence>MADIHAPLISQRRTREEQQEEEEDYNQHGRFQEPDRHTTDYGSGVYHYPPHLQPGHFTSLEKLFFFLCSLLLILLFIFVGLYARSSQKDDDDPASRLPLPPKIPKNHTKNQDVDRELDPCDDFYAYTCNKWKQSHSIPDVKSRIDVQSMRTDAIHRRLDQILGRDFSKIHPTDGEETKLPSPDRILDRQLFAKLSDFYISCMNQDAIEAVGATPLYNLFRMIRQLIPLDQPVHSDNLHKTLAYLSDREIWALFEMKTVPDTLHPSKPSLSLSQGQIGLPYRELYDDPDTMGVYMKVVTSILDIIFKKDTDNEFGWKSWSTVATARRIVEFEKRLAQATFTDVQNPERWSLARLQEEVPSIDWQSFIQHHTAVPDHILIPTPTFIENYNSALRSSNGRTLQMYLVWRTIWKYLDVMGEEFVTPKRTLDAKLSGIQPRAKPERRDTCIDLIDHSAMGLLMGRYFLQDHQQQHIMQAKSKIQDMGHMIVQILQQRVPYLEWIPKDDDVTRNEIMTKLQHVEFEVGYSTAEPSINNVISLAEHFRDVAIDKDDFFGNMMRNNKHRVRQTWASLSQVSIDKHTWKMNAQSVDISYDRELNKVIIPGGLLQLPYFDANGPQHLYIGTIGWLIGHEIMHGFDTIGRNYNTEGIFGQWWTNDTIDQLNSQNQCLIDEYNALGVDGERTLNNNFADHGGLLIEYFKATPNNSTKIPGLDPWTNDQLAYIQFARMKCSKSTAEQKLLEKDYAPDRLR</sequence>
<evidence type="ECO:0000313" key="13">
    <source>
        <dbReference type="Proteomes" id="UP000053815"/>
    </source>
</evidence>
<dbReference type="PROSITE" id="PS51885">
    <property type="entry name" value="NEPRILYSIN"/>
    <property type="match status" value="1"/>
</dbReference>
<comment type="cofactor">
    <cofactor evidence="1">
        <name>Zn(2+)</name>
        <dbReference type="ChEBI" id="CHEBI:29105"/>
    </cofactor>
</comment>
<keyword evidence="9" id="KW-1133">Transmembrane helix</keyword>
<feature type="region of interest" description="Disordered" evidence="8">
    <location>
        <begin position="1"/>
        <end position="42"/>
    </location>
</feature>
<proteinExistence type="inferred from homology"/>
<evidence type="ECO:0000256" key="8">
    <source>
        <dbReference type="SAM" id="MobiDB-lite"/>
    </source>
</evidence>
<dbReference type="Gene3D" id="3.40.390.10">
    <property type="entry name" value="Collagenase (Catalytic Domain)"/>
    <property type="match status" value="1"/>
</dbReference>
<dbReference type="GO" id="GO:0005886">
    <property type="term" value="C:plasma membrane"/>
    <property type="evidence" value="ECO:0007669"/>
    <property type="project" value="TreeGrafter"/>
</dbReference>
<dbReference type="GO" id="GO:0016485">
    <property type="term" value="P:protein processing"/>
    <property type="evidence" value="ECO:0007669"/>
    <property type="project" value="TreeGrafter"/>
</dbReference>
<dbReference type="Gene3D" id="1.10.1380.10">
    <property type="entry name" value="Neutral endopeptidase , domain2"/>
    <property type="match status" value="1"/>
</dbReference>
<evidence type="ECO:0000256" key="2">
    <source>
        <dbReference type="ARBA" id="ARBA00007357"/>
    </source>
</evidence>
<dbReference type="InterPro" id="IPR042089">
    <property type="entry name" value="Peptidase_M13_dom_2"/>
</dbReference>
<dbReference type="Pfam" id="PF05649">
    <property type="entry name" value="Peptidase_M13_N"/>
    <property type="match status" value="1"/>
</dbReference>
<dbReference type="CDD" id="cd08662">
    <property type="entry name" value="M13"/>
    <property type="match status" value="1"/>
</dbReference>
<dbReference type="GO" id="GO:0046872">
    <property type="term" value="F:metal ion binding"/>
    <property type="evidence" value="ECO:0007669"/>
    <property type="project" value="UniProtKB-KW"/>
</dbReference>
<evidence type="ECO:0000256" key="9">
    <source>
        <dbReference type="SAM" id="Phobius"/>
    </source>
</evidence>
<dbReference type="SUPFAM" id="SSF55486">
    <property type="entry name" value="Metalloproteases ('zincins'), catalytic domain"/>
    <property type="match status" value="1"/>
</dbReference>
<keyword evidence="4" id="KW-0479">Metal-binding</keyword>
<accession>A0A0C9NA29</accession>
<keyword evidence="9" id="KW-0812">Transmembrane</keyword>